<reference evidence="1 2" key="1">
    <citation type="submission" date="2014-04" db="EMBL/GenBank/DDBJ databases">
        <authorList>
            <consortium name="DOE Joint Genome Institute"/>
            <person name="Kuo A."/>
            <person name="Ruytinx J."/>
            <person name="Rineau F."/>
            <person name="Colpaert J."/>
            <person name="Kohler A."/>
            <person name="Nagy L.G."/>
            <person name="Floudas D."/>
            <person name="Copeland A."/>
            <person name="Barry K.W."/>
            <person name="Cichocki N."/>
            <person name="Veneault-Fourrey C."/>
            <person name="LaButti K."/>
            <person name="Lindquist E.A."/>
            <person name="Lipzen A."/>
            <person name="Lundell T."/>
            <person name="Morin E."/>
            <person name="Murat C."/>
            <person name="Sun H."/>
            <person name="Tunlid A."/>
            <person name="Henrissat B."/>
            <person name="Grigoriev I.V."/>
            <person name="Hibbett D.S."/>
            <person name="Martin F."/>
            <person name="Nordberg H.P."/>
            <person name="Cantor M.N."/>
            <person name="Hua S.X."/>
        </authorList>
    </citation>
    <scope>NUCLEOTIDE SEQUENCE [LARGE SCALE GENOMIC DNA]</scope>
    <source>
        <strain evidence="1 2">UH-Slu-Lm8-n1</strain>
    </source>
</reference>
<evidence type="ECO:0000313" key="2">
    <source>
        <dbReference type="Proteomes" id="UP000054485"/>
    </source>
</evidence>
<dbReference type="HOGENOM" id="CLU_2639738_0_0_1"/>
<name>A0A0D0AJE1_9AGAM</name>
<proteinExistence type="predicted"/>
<protein>
    <submittedName>
        <fullName evidence="1">Uncharacterized protein</fullName>
    </submittedName>
</protein>
<reference evidence="2" key="2">
    <citation type="submission" date="2015-01" db="EMBL/GenBank/DDBJ databases">
        <title>Evolutionary Origins and Diversification of the Mycorrhizal Mutualists.</title>
        <authorList>
            <consortium name="DOE Joint Genome Institute"/>
            <consortium name="Mycorrhizal Genomics Consortium"/>
            <person name="Kohler A."/>
            <person name="Kuo A."/>
            <person name="Nagy L.G."/>
            <person name="Floudas D."/>
            <person name="Copeland A."/>
            <person name="Barry K.W."/>
            <person name="Cichocki N."/>
            <person name="Veneault-Fourrey C."/>
            <person name="LaButti K."/>
            <person name="Lindquist E.A."/>
            <person name="Lipzen A."/>
            <person name="Lundell T."/>
            <person name="Morin E."/>
            <person name="Murat C."/>
            <person name="Riley R."/>
            <person name="Ohm R."/>
            <person name="Sun H."/>
            <person name="Tunlid A."/>
            <person name="Henrissat B."/>
            <person name="Grigoriev I.V."/>
            <person name="Hibbett D.S."/>
            <person name="Martin F."/>
        </authorList>
    </citation>
    <scope>NUCLEOTIDE SEQUENCE [LARGE SCALE GENOMIC DNA]</scope>
    <source>
        <strain evidence="2">UH-Slu-Lm8-n1</strain>
    </source>
</reference>
<accession>A0A0D0AJE1</accession>
<evidence type="ECO:0000313" key="1">
    <source>
        <dbReference type="EMBL" id="KIK38269.1"/>
    </source>
</evidence>
<organism evidence="1 2">
    <name type="scientific">Suillus luteus UH-Slu-Lm8-n1</name>
    <dbReference type="NCBI Taxonomy" id="930992"/>
    <lineage>
        <taxon>Eukaryota</taxon>
        <taxon>Fungi</taxon>
        <taxon>Dikarya</taxon>
        <taxon>Basidiomycota</taxon>
        <taxon>Agaricomycotina</taxon>
        <taxon>Agaricomycetes</taxon>
        <taxon>Agaricomycetidae</taxon>
        <taxon>Boletales</taxon>
        <taxon>Suillineae</taxon>
        <taxon>Suillaceae</taxon>
        <taxon>Suillus</taxon>
    </lineage>
</organism>
<keyword evidence="2" id="KW-1185">Reference proteome</keyword>
<sequence length="77" mass="8725">MMPLIQTVWPVQSHCQAHLEFPPHLMVRFSVLTMAQRSALLNVGLGTTSAVKRRLAEIHSCSVIRRPRPCQMNNGQF</sequence>
<dbReference type="EMBL" id="KN835402">
    <property type="protein sequence ID" value="KIK38269.1"/>
    <property type="molecule type" value="Genomic_DNA"/>
</dbReference>
<gene>
    <name evidence="1" type="ORF">CY34DRAFT_402509</name>
</gene>
<dbReference type="AlphaFoldDB" id="A0A0D0AJE1"/>
<dbReference type="InParanoid" id="A0A0D0AJE1"/>
<dbReference type="Proteomes" id="UP000054485">
    <property type="component" value="Unassembled WGS sequence"/>
</dbReference>